<keyword evidence="1" id="KW-0378">Hydrolase</keyword>
<dbReference type="Proteomes" id="UP000304953">
    <property type="component" value="Unassembled WGS sequence"/>
</dbReference>
<protein>
    <submittedName>
        <fullName evidence="1">Alpha/beta hydrolase</fullName>
    </submittedName>
</protein>
<comment type="caution">
    <text evidence="1">The sequence shown here is derived from an EMBL/GenBank/DDBJ whole genome shotgun (WGS) entry which is preliminary data.</text>
</comment>
<keyword evidence="2" id="KW-1185">Reference proteome</keyword>
<dbReference type="EMBL" id="SRYA01000136">
    <property type="protein sequence ID" value="TGY86934.1"/>
    <property type="molecule type" value="Genomic_DNA"/>
</dbReference>
<proteinExistence type="predicted"/>
<sequence>MQQFKLDFSPIVYYTSGKDCSEWVLFLHAAFVNYKMFQPQIKYFENKYNILAVDIIGHGKSTDTKKGDCVEKMSAWIYDIMNAEKIKKIHIVGISLGAVLAQDFANRYPEAVNSLACFGGYDINNFDKKMQKENGTSQIRMMLKAFVSIKWFAKANKKISAFSPQAQNDFYDMNIQFPKKSFLYLASLNSMVNVFQTKSRKYPLLIGCGKFDIPMELQAVEDWKSREPQLKVAIFENAGHCVNMDMPQKFNEVMEEFWENTKNYL</sequence>
<gene>
    <name evidence="1" type="ORF">E5329_27675</name>
</gene>
<organism evidence="1 2">
    <name type="scientific">Petralouisia muris</name>
    <dbReference type="NCBI Taxonomy" id="3032872"/>
    <lineage>
        <taxon>Bacteria</taxon>
        <taxon>Bacillati</taxon>
        <taxon>Bacillota</taxon>
        <taxon>Clostridia</taxon>
        <taxon>Lachnospirales</taxon>
        <taxon>Lachnospiraceae</taxon>
        <taxon>Petralouisia</taxon>
    </lineage>
</organism>
<evidence type="ECO:0000313" key="2">
    <source>
        <dbReference type="Proteomes" id="UP000304953"/>
    </source>
</evidence>
<name>A0AC61RLU2_9FIRM</name>
<accession>A0AC61RLU2</accession>
<evidence type="ECO:0000313" key="1">
    <source>
        <dbReference type="EMBL" id="TGY86934.1"/>
    </source>
</evidence>
<reference evidence="1" key="1">
    <citation type="submission" date="2019-04" db="EMBL/GenBank/DDBJ databases">
        <title>Microbes associate with the intestines of laboratory mice.</title>
        <authorList>
            <person name="Navarre W."/>
            <person name="Wong E."/>
            <person name="Huang K."/>
            <person name="Tropini C."/>
            <person name="Ng K."/>
            <person name="Yu B."/>
        </authorList>
    </citation>
    <scope>NUCLEOTIDE SEQUENCE</scope>
    <source>
        <strain evidence="1">NM01_1-7b</strain>
    </source>
</reference>